<organism evidence="3 4">
    <name type="scientific">Saccharomycodes ludwigii</name>
    <dbReference type="NCBI Taxonomy" id="36035"/>
    <lineage>
        <taxon>Eukaryota</taxon>
        <taxon>Fungi</taxon>
        <taxon>Dikarya</taxon>
        <taxon>Ascomycota</taxon>
        <taxon>Saccharomycotina</taxon>
        <taxon>Saccharomycetes</taxon>
        <taxon>Saccharomycodales</taxon>
        <taxon>Saccharomycodaceae</taxon>
        <taxon>Saccharomycodes</taxon>
    </lineage>
</organism>
<evidence type="ECO:0000259" key="2">
    <source>
        <dbReference type="PROSITE" id="PS50006"/>
    </source>
</evidence>
<evidence type="ECO:0000313" key="3">
    <source>
        <dbReference type="EMBL" id="SSD60437.1"/>
    </source>
</evidence>
<dbReference type="OrthoDB" id="5348546at2759"/>
<dbReference type="InterPro" id="IPR000253">
    <property type="entry name" value="FHA_dom"/>
</dbReference>
<dbReference type="AlphaFoldDB" id="A0A376B6V3"/>
<keyword evidence="4" id="KW-1185">Reference proteome</keyword>
<dbReference type="PROSITE" id="PS50006">
    <property type="entry name" value="FHA_DOMAIN"/>
    <property type="match status" value="1"/>
</dbReference>
<dbReference type="InterPro" id="IPR008984">
    <property type="entry name" value="SMAD_FHA_dom_sf"/>
</dbReference>
<feature type="region of interest" description="Disordered" evidence="1">
    <location>
        <begin position="1"/>
        <end position="78"/>
    </location>
</feature>
<dbReference type="Proteomes" id="UP000262825">
    <property type="component" value="Unassembled WGS sequence"/>
</dbReference>
<protein>
    <recommendedName>
        <fullName evidence="2">FHA domain-containing protein</fullName>
    </recommendedName>
</protein>
<dbReference type="SUPFAM" id="SSF49879">
    <property type="entry name" value="SMAD/FHA domain"/>
    <property type="match status" value="1"/>
</dbReference>
<evidence type="ECO:0000256" key="1">
    <source>
        <dbReference type="SAM" id="MobiDB-lite"/>
    </source>
</evidence>
<feature type="compositionally biased region" description="Polar residues" evidence="1">
    <location>
        <begin position="25"/>
        <end position="38"/>
    </location>
</feature>
<feature type="compositionally biased region" description="Basic and acidic residues" evidence="1">
    <location>
        <begin position="399"/>
        <end position="421"/>
    </location>
</feature>
<feature type="compositionally biased region" description="Polar residues" evidence="1">
    <location>
        <begin position="58"/>
        <end position="67"/>
    </location>
</feature>
<gene>
    <name evidence="3" type="ORF">SCODWIG_02198</name>
</gene>
<dbReference type="VEuPathDB" id="FungiDB:SCODWIG_02198"/>
<feature type="domain" description="FHA" evidence="2">
    <location>
        <begin position="153"/>
        <end position="205"/>
    </location>
</feature>
<proteinExistence type="predicted"/>
<dbReference type="SMART" id="SM00240">
    <property type="entry name" value="FHA"/>
    <property type="match status" value="1"/>
</dbReference>
<evidence type="ECO:0000313" key="4">
    <source>
        <dbReference type="Proteomes" id="UP000262825"/>
    </source>
</evidence>
<dbReference type="Pfam" id="PF00498">
    <property type="entry name" value="FHA"/>
    <property type="match status" value="1"/>
</dbReference>
<accession>A0A376B6V3</accession>
<name>A0A376B6V3_9ASCO</name>
<dbReference type="EMBL" id="UFAJ01000353">
    <property type="protein sequence ID" value="SSD60437.1"/>
    <property type="molecule type" value="Genomic_DNA"/>
</dbReference>
<reference evidence="4" key="1">
    <citation type="submission" date="2018-06" db="EMBL/GenBank/DDBJ databases">
        <authorList>
            <person name="Guldener U."/>
        </authorList>
    </citation>
    <scope>NUCLEOTIDE SEQUENCE [LARGE SCALE GENOMIC DNA]</scope>
    <source>
        <strain evidence="4">UTAD17</strain>
    </source>
</reference>
<sequence>MTIHFPPSSPTMAYEEPVGKDNSIKNKYSTFSSATDNGSVIDFAGQSNDPLLYPTPNPSSSTGNANILVSPDSKTENLEERKGQEYYVNELKSSPTRPSPTSSDLALENELKKDLLAQEKKSSSPYNNVKFQVQEKGYPLIFIPIKPTDKQSLTIGRKSAICDVLLPKYKNVSRQHASITYYPITNKIKLKCLGCNGLCVVFPRKLNYDLVKNLADNVFELISTADIDLENGDVLVTDREIIKKRNLTSFIMKQNETCYMPFLPETVLDFGKVDAILTLVEDTEEDDDSDVTESDFSPFQLSAAKTVDEISVENDNSTKLKQSPVTPIVVTDIQPIFETPTRNGIYSQKKILKEVNTQLPFEQKELTLSIIKNPPHTPLKQNETNDGNDIDIQSPIKHKPIEEQQNKKRAQSEDHGKDSKKNIKKLKLTKDEIIFQLRAKSVNIEDLKRCLINHLAFATIQQVPLSVLAPVNSTTQKMSKSELRAVLQTCECLGVINRVGKDAAGKPLEEEYFYELEKDDDEERKNLIRSLKGGRAGLRSCRRTHKQYFWKKPKK</sequence>
<dbReference type="Gene3D" id="2.60.200.20">
    <property type="match status" value="1"/>
</dbReference>
<feature type="region of interest" description="Disordered" evidence="1">
    <location>
        <begin position="370"/>
        <end position="422"/>
    </location>
</feature>